<gene>
    <name evidence="1" type="ORF">P872_09330</name>
</gene>
<dbReference type="AlphaFoldDB" id="U5BXR7"/>
<comment type="caution">
    <text evidence="1">The sequence shown here is derived from an EMBL/GenBank/DDBJ whole genome shotgun (WGS) entry which is preliminary data.</text>
</comment>
<reference evidence="1 2" key="1">
    <citation type="journal article" date="2013" name="Genome Announc.">
        <title>Draft Genome Sequence of the Psychrophilic and Alkaliphilic Rhodonellum psychrophilum Strain GCM71T.</title>
        <authorList>
            <person name="Hauptmann A.L."/>
            <person name="Glaring M.A."/>
            <person name="Hallin P.F."/>
            <person name="Prieme A."/>
            <person name="Stougaard P."/>
        </authorList>
    </citation>
    <scope>NUCLEOTIDE SEQUENCE [LARGE SCALE GENOMIC DNA]</scope>
    <source>
        <strain evidence="1 2">GCM71</strain>
    </source>
</reference>
<accession>U5BXR7</accession>
<organism evidence="1 2">
    <name type="scientific">Rhodonellum psychrophilum GCM71 = DSM 17998</name>
    <dbReference type="NCBI Taxonomy" id="1123057"/>
    <lineage>
        <taxon>Bacteria</taxon>
        <taxon>Pseudomonadati</taxon>
        <taxon>Bacteroidota</taxon>
        <taxon>Cytophagia</taxon>
        <taxon>Cytophagales</taxon>
        <taxon>Cytophagaceae</taxon>
        <taxon>Rhodonellum</taxon>
    </lineage>
</organism>
<keyword evidence="2" id="KW-1185">Reference proteome</keyword>
<name>U5BXR7_9BACT</name>
<evidence type="ECO:0000313" key="2">
    <source>
        <dbReference type="Proteomes" id="UP000016843"/>
    </source>
</evidence>
<proteinExistence type="predicted"/>
<dbReference type="EMBL" id="AWXR01000051">
    <property type="protein sequence ID" value="ERM81411.1"/>
    <property type="molecule type" value="Genomic_DNA"/>
</dbReference>
<evidence type="ECO:0000313" key="1">
    <source>
        <dbReference type="EMBL" id="ERM81411.1"/>
    </source>
</evidence>
<dbReference type="Proteomes" id="UP000016843">
    <property type="component" value="Unassembled WGS sequence"/>
</dbReference>
<sequence>MVDLGLVIWVFAQKYPPLVFINQERVASCILLLFGNLNGTINAPSASPGSDECSINHFRLYYPTIFLPTQKFMTNGVQNPIH</sequence>
<protein>
    <submittedName>
        <fullName evidence="1">Uncharacterized protein</fullName>
    </submittedName>
</protein>